<evidence type="ECO:0000313" key="2">
    <source>
        <dbReference type="EMBL" id="SPC33709.1"/>
    </source>
</evidence>
<dbReference type="RefSeq" id="WP_103287479.1">
    <property type="nucleotide sequence ID" value="NZ_LT981265.1"/>
</dbReference>
<organism evidence="2 3">
    <name type="scientific">Candidatus Nitrosocaldus cavascurensis</name>
    <dbReference type="NCBI Taxonomy" id="2058097"/>
    <lineage>
        <taxon>Archaea</taxon>
        <taxon>Nitrososphaerota</taxon>
        <taxon>Nitrososphaeria</taxon>
        <taxon>Candidatus Nitrosocaldales</taxon>
        <taxon>Candidatus Nitrosocaldaceae</taxon>
        <taxon>Candidatus Nitrosocaldus</taxon>
    </lineage>
</organism>
<dbReference type="EMBL" id="LT981265">
    <property type="protein sequence ID" value="SPC33709.1"/>
    <property type="molecule type" value="Genomic_DNA"/>
</dbReference>
<sequence>MTKVISLSDEAYQALKKIKGKDESFSDVILRLIKEAAKRPLSEFAGRWMGSDIDLVLDMVLKEREEASSREVEIHSGYTRS</sequence>
<gene>
    <name evidence="2" type="ORF">NCAV_0516</name>
</gene>
<dbReference type="Pfam" id="PF02697">
    <property type="entry name" value="VAPB_antitox"/>
    <property type="match status" value="1"/>
</dbReference>
<evidence type="ECO:0000313" key="3">
    <source>
        <dbReference type="Proteomes" id="UP000236248"/>
    </source>
</evidence>
<keyword evidence="1" id="KW-1277">Toxin-antitoxin system</keyword>
<dbReference type="InterPro" id="IPR003847">
    <property type="entry name" value="Put_antitoxin"/>
</dbReference>
<dbReference type="AlphaFoldDB" id="A0A2K5AQ30"/>
<proteinExistence type="predicted"/>
<dbReference type="Proteomes" id="UP000236248">
    <property type="component" value="Chromosome NCAV"/>
</dbReference>
<accession>A0A2K5AQ30</accession>
<evidence type="ECO:0000256" key="1">
    <source>
        <dbReference type="ARBA" id="ARBA00022649"/>
    </source>
</evidence>
<protein>
    <recommendedName>
        <fullName evidence="4">Antitoxin</fullName>
    </recommendedName>
</protein>
<reference evidence="3" key="1">
    <citation type="submission" date="2018-01" db="EMBL/GenBank/DDBJ databases">
        <authorList>
            <person name="Kerou L M."/>
        </authorList>
    </citation>
    <scope>NUCLEOTIDE SEQUENCE [LARGE SCALE GENOMIC DNA]</scope>
    <source>
        <strain evidence="3">SCU2</strain>
    </source>
</reference>
<dbReference type="GeneID" id="41594608"/>
<dbReference type="KEGG" id="ncv:NCAV_0516"/>
<name>A0A2K5AQ30_9ARCH</name>
<keyword evidence="3" id="KW-1185">Reference proteome</keyword>
<evidence type="ECO:0008006" key="4">
    <source>
        <dbReference type="Google" id="ProtNLM"/>
    </source>
</evidence>